<sequence length="381" mass="40619">MPRSTTPRVLQVTGLLAIAGLVATGCAKNKTDSAPAGAAKVSVELDDNGCHVSPDSVAAGPVTFTVKNTKADKVSEAELLRNDIIMGEKENLSPGLSGTFSLHLNGGKYQVYCPNAKTEKTAFTVTGAAAKASQDPKVKADLDQAVSGYQSYVVTEVDKLVPATKKFTDAVRAGDIPRAKQAFAPARYYYEEVEPVAESFGDLDPDIDARVNDVTDQSKWTGFHRLEKALWQDKSLTGTAPIADKLDADVAKLKSLVAKTSYQPAQLANGATDLLNEVASSKITGEEDRYSHTDLSDFEANVVGGEKAFDLLKPALTRIDPALAKTVTQQYASVLTALQPYKKGSGYVDYSTVGDDKRRVLTQKVDGLAEPLSQVAAKVNS</sequence>
<keyword evidence="6" id="KW-1185">Reference proteome</keyword>
<proteinExistence type="inferred from homology"/>
<organism evidence="5 6">
    <name type="scientific">Streptomyces graminearus</name>
    <dbReference type="NCBI Taxonomy" id="284030"/>
    <lineage>
        <taxon>Bacteria</taxon>
        <taxon>Bacillati</taxon>
        <taxon>Actinomycetota</taxon>
        <taxon>Actinomycetes</taxon>
        <taxon>Kitasatosporales</taxon>
        <taxon>Streptomycetaceae</taxon>
        <taxon>Streptomyces</taxon>
    </lineage>
</organism>
<evidence type="ECO:0000313" key="5">
    <source>
        <dbReference type="EMBL" id="GAA2480449.1"/>
    </source>
</evidence>
<evidence type="ECO:0000256" key="3">
    <source>
        <dbReference type="ARBA" id="ARBA00022729"/>
    </source>
</evidence>
<dbReference type="NCBIfam" id="NF007697">
    <property type="entry name" value="PRK10378.1"/>
    <property type="match status" value="1"/>
</dbReference>
<protein>
    <submittedName>
        <fullName evidence="5">Iron uptake system protein EfeO</fullName>
    </submittedName>
</protein>
<dbReference type="EMBL" id="BAAATL010000011">
    <property type="protein sequence ID" value="GAA2480449.1"/>
    <property type="molecule type" value="Genomic_DNA"/>
</dbReference>
<dbReference type="InterPro" id="IPR050894">
    <property type="entry name" value="EfeM/EfeO_iron_uptake"/>
</dbReference>
<dbReference type="InterPro" id="IPR053377">
    <property type="entry name" value="Iron_uptake_EfeM/EfeO"/>
</dbReference>
<gene>
    <name evidence="5" type="ORF">GCM10010422_26210</name>
</gene>
<dbReference type="CDD" id="cd14656">
    <property type="entry name" value="Imelysin-like_EfeO"/>
    <property type="match status" value="1"/>
</dbReference>
<evidence type="ECO:0000256" key="2">
    <source>
        <dbReference type="ARBA" id="ARBA00005989"/>
    </source>
</evidence>
<dbReference type="Gene3D" id="1.20.1420.20">
    <property type="entry name" value="M75 peptidase, HXXE motif"/>
    <property type="match status" value="1"/>
</dbReference>
<keyword evidence="3" id="KW-0732">Signal</keyword>
<dbReference type="InterPro" id="IPR038352">
    <property type="entry name" value="Imelysin_sf"/>
</dbReference>
<evidence type="ECO:0000256" key="1">
    <source>
        <dbReference type="ARBA" id="ARBA00004196"/>
    </source>
</evidence>
<dbReference type="NCBIfam" id="NF041757">
    <property type="entry name" value="EfeO"/>
    <property type="match status" value="1"/>
</dbReference>
<dbReference type="Pfam" id="PF09375">
    <property type="entry name" value="Peptidase_M75"/>
    <property type="match status" value="1"/>
</dbReference>
<reference evidence="5 6" key="1">
    <citation type="journal article" date="2019" name="Int. J. Syst. Evol. Microbiol.">
        <title>The Global Catalogue of Microorganisms (GCM) 10K type strain sequencing project: providing services to taxonomists for standard genome sequencing and annotation.</title>
        <authorList>
            <consortium name="The Broad Institute Genomics Platform"/>
            <consortium name="The Broad Institute Genome Sequencing Center for Infectious Disease"/>
            <person name="Wu L."/>
            <person name="Ma J."/>
        </authorList>
    </citation>
    <scope>NUCLEOTIDE SEQUENCE [LARGE SCALE GENOMIC DNA]</scope>
    <source>
        <strain evidence="5 6">JCM 6923</strain>
    </source>
</reference>
<comment type="subcellular location">
    <subcellularLocation>
        <location evidence="1">Cell envelope</location>
    </subcellularLocation>
</comment>
<name>A0ABN3L9W6_9ACTN</name>
<dbReference type="InterPro" id="IPR034981">
    <property type="entry name" value="Imelysin-like_EfeO/Algp7"/>
</dbReference>
<comment type="similarity">
    <text evidence="2">Belongs to the EfeM/EfeO family.</text>
</comment>
<dbReference type="PROSITE" id="PS51257">
    <property type="entry name" value="PROKAR_LIPOPROTEIN"/>
    <property type="match status" value="1"/>
</dbReference>
<evidence type="ECO:0000259" key="4">
    <source>
        <dbReference type="Pfam" id="PF09375"/>
    </source>
</evidence>
<dbReference type="PANTHER" id="PTHR39192:SF1">
    <property type="entry name" value="IRON UPTAKE SYSTEM COMPONENT EFEO"/>
    <property type="match status" value="1"/>
</dbReference>
<dbReference type="InterPro" id="IPR018976">
    <property type="entry name" value="Imelysin-like"/>
</dbReference>
<dbReference type="PANTHER" id="PTHR39192">
    <property type="entry name" value="IRON UPTAKE SYSTEM COMPONENT EFEO"/>
    <property type="match status" value="1"/>
</dbReference>
<evidence type="ECO:0000313" key="6">
    <source>
        <dbReference type="Proteomes" id="UP001501721"/>
    </source>
</evidence>
<dbReference type="RefSeq" id="WP_086808255.1">
    <property type="nucleotide sequence ID" value="NZ_BAAATL010000011.1"/>
</dbReference>
<feature type="domain" description="Imelysin-like" evidence="4">
    <location>
        <begin position="145"/>
        <end position="375"/>
    </location>
</feature>
<dbReference type="Proteomes" id="UP001501721">
    <property type="component" value="Unassembled WGS sequence"/>
</dbReference>
<accession>A0ABN3L9W6</accession>
<comment type="caution">
    <text evidence="5">The sequence shown here is derived from an EMBL/GenBank/DDBJ whole genome shotgun (WGS) entry which is preliminary data.</text>
</comment>